<accession>A0A318SGI2</accession>
<keyword evidence="4 10" id="KW-0812">Transmembrane</keyword>
<dbReference type="InterPro" id="IPR004705">
    <property type="entry name" value="Cation/H_exchanger_CPA1_bac"/>
</dbReference>
<evidence type="ECO:0000256" key="2">
    <source>
        <dbReference type="ARBA" id="ARBA00022448"/>
    </source>
</evidence>
<dbReference type="InterPro" id="IPR006153">
    <property type="entry name" value="Cation/H_exchanger_TM"/>
</dbReference>
<organism evidence="12 13">
    <name type="scientific">Xylophilus ampelinus</name>
    <dbReference type="NCBI Taxonomy" id="54067"/>
    <lineage>
        <taxon>Bacteria</taxon>
        <taxon>Pseudomonadati</taxon>
        <taxon>Pseudomonadota</taxon>
        <taxon>Betaproteobacteria</taxon>
        <taxon>Burkholderiales</taxon>
        <taxon>Xylophilus</taxon>
    </lineage>
</organism>
<keyword evidence="9 10" id="KW-0739">Sodium transport</keyword>
<evidence type="ECO:0000256" key="5">
    <source>
        <dbReference type="ARBA" id="ARBA00022989"/>
    </source>
</evidence>
<feature type="transmembrane region" description="Helical" evidence="10">
    <location>
        <begin position="128"/>
        <end position="150"/>
    </location>
</feature>
<protein>
    <submittedName>
        <fullName evidence="12">Sodium/proton antiporter (CPA1 family)</fullName>
    </submittedName>
</protein>
<dbReference type="GO" id="GO:0098719">
    <property type="term" value="P:sodium ion import across plasma membrane"/>
    <property type="evidence" value="ECO:0007669"/>
    <property type="project" value="TreeGrafter"/>
</dbReference>
<evidence type="ECO:0000256" key="6">
    <source>
        <dbReference type="ARBA" id="ARBA00023053"/>
    </source>
</evidence>
<keyword evidence="7 10" id="KW-0406">Ion transport</keyword>
<dbReference type="Pfam" id="PF00999">
    <property type="entry name" value="Na_H_Exchanger"/>
    <property type="match status" value="1"/>
</dbReference>
<gene>
    <name evidence="12" type="ORF">DFQ15_11671</name>
</gene>
<dbReference type="GO" id="GO:0051453">
    <property type="term" value="P:regulation of intracellular pH"/>
    <property type="evidence" value="ECO:0007669"/>
    <property type="project" value="TreeGrafter"/>
</dbReference>
<comment type="similarity">
    <text evidence="10">Belongs to the monovalent cation:proton antiporter 1 (CPA1) transporter (TC 2.A.36) family.</text>
</comment>
<feature type="transmembrane region" description="Helical" evidence="10">
    <location>
        <begin position="326"/>
        <end position="349"/>
    </location>
</feature>
<feature type="transmembrane region" description="Helical" evidence="10">
    <location>
        <begin position="285"/>
        <end position="306"/>
    </location>
</feature>
<keyword evidence="3" id="KW-1003">Cell membrane</keyword>
<evidence type="ECO:0000256" key="9">
    <source>
        <dbReference type="ARBA" id="ARBA00023201"/>
    </source>
</evidence>
<feature type="transmembrane region" description="Helical" evidence="10">
    <location>
        <begin position="21"/>
        <end position="50"/>
    </location>
</feature>
<evidence type="ECO:0000256" key="4">
    <source>
        <dbReference type="ARBA" id="ARBA00022692"/>
    </source>
</evidence>
<sequence length="577" mass="61920">METVGARACAENGPKMHTVEIVLLLLMLGAVSGLAARYLAAIALPLLQIALGAVLSWPDAGLHVRFDPELFLLLFIPPLLFADGWRIPKREFFALRRPILTLALGLVLFTVIGLGYFVHWMVPGMPLTVAFALAAVLSPTDAVAVSAIIRRLGMPEKTMHILQGESLLNDASGLVALKFAVAATLTGVFSWSEAGRSFLFIAVGGVAVGTGVGWGFAVARNAITRRLGDTAATQTVLLLMLLPFAAYILGENLGVSGILAAVAAGIATNFADLERSESIAERMQAQGAWAVVESAFNGAIFLLLGLQLPAIMVDGLTHGPHAWWRMVGYVLAISAMLVVLRGVWLVLAVRRSMVNARRRGQLLEAPTGRLMGAATLAGIRGAITLAGALSVPLLMPDGSAFPGRELLVFLATGVILVTLVVGSVGLPLLLRGLPQPDEPPHAREERLARVAAYEAAVVALQNDRSGAGRHDAEWQGLHDEAAGRVARGYRRRIETLDDADDGPETDQAERAALKRGHVLELELRLAGLHAERTELYRLRREHRINDDSLRTLVQEVDLSEISLRRRLVAAQRASQRG</sequence>
<dbReference type="PANTHER" id="PTHR10110">
    <property type="entry name" value="SODIUM/HYDROGEN EXCHANGER"/>
    <property type="match status" value="1"/>
</dbReference>
<proteinExistence type="inferred from homology"/>
<feature type="domain" description="Cation/H+ exchanger transmembrane" evidence="11">
    <location>
        <begin position="28"/>
        <end position="431"/>
    </location>
</feature>
<feature type="transmembrane region" description="Helical" evidence="10">
    <location>
        <begin position="370"/>
        <end position="394"/>
    </location>
</feature>
<evidence type="ECO:0000256" key="8">
    <source>
        <dbReference type="ARBA" id="ARBA00023136"/>
    </source>
</evidence>
<feature type="transmembrane region" description="Helical" evidence="10">
    <location>
        <begin position="99"/>
        <end position="122"/>
    </location>
</feature>
<dbReference type="Proteomes" id="UP000247540">
    <property type="component" value="Unassembled WGS sequence"/>
</dbReference>
<dbReference type="PANTHER" id="PTHR10110:SF86">
    <property type="entry name" value="SODIUM_HYDROGEN EXCHANGER 7"/>
    <property type="match status" value="1"/>
</dbReference>
<keyword evidence="10" id="KW-0997">Cell inner membrane</keyword>
<keyword evidence="6 10" id="KW-0915">Sodium</keyword>
<comment type="subcellular location">
    <subcellularLocation>
        <location evidence="10">Cell inner membrane</location>
        <topology evidence="10">Multi-pass membrane protein</topology>
    </subcellularLocation>
    <subcellularLocation>
        <location evidence="1">Cell membrane</location>
        <topology evidence="1">Multi-pass membrane protein</topology>
    </subcellularLocation>
</comment>
<dbReference type="GO" id="GO:0005886">
    <property type="term" value="C:plasma membrane"/>
    <property type="evidence" value="ECO:0007669"/>
    <property type="project" value="UniProtKB-SubCell"/>
</dbReference>
<evidence type="ECO:0000256" key="7">
    <source>
        <dbReference type="ARBA" id="ARBA00023065"/>
    </source>
</evidence>
<keyword evidence="13" id="KW-1185">Reference proteome</keyword>
<evidence type="ECO:0000313" key="12">
    <source>
        <dbReference type="EMBL" id="PYE76110.1"/>
    </source>
</evidence>
<keyword evidence="8 10" id="KW-0472">Membrane</keyword>
<reference evidence="12 13" key="1">
    <citation type="submission" date="2018-06" db="EMBL/GenBank/DDBJ databases">
        <title>Genomic Encyclopedia of Type Strains, Phase III (KMG-III): the genomes of soil and plant-associated and newly described type strains.</title>
        <authorList>
            <person name="Whitman W."/>
        </authorList>
    </citation>
    <scope>NUCLEOTIDE SEQUENCE [LARGE SCALE GENOMIC DNA]</scope>
    <source>
        <strain evidence="12 13">CECT 7646</strain>
    </source>
</reference>
<feature type="transmembrane region" description="Helical" evidence="10">
    <location>
        <begin position="406"/>
        <end position="430"/>
    </location>
</feature>
<dbReference type="Gene3D" id="6.10.140.1330">
    <property type="match status" value="1"/>
</dbReference>
<evidence type="ECO:0000256" key="1">
    <source>
        <dbReference type="ARBA" id="ARBA00004651"/>
    </source>
</evidence>
<evidence type="ECO:0000256" key="10">
    <source>
        <dbReference type="RuleBase" id="RU366002"/>
    </source>
</evidence>
<dbReference type="NCBIfam" id="TIGR00831">
    <property type="entry name" value="a_cpa1"/>
    <property type="match status" value="1"/>
</dbReference>
<keyword evidence="10" id="KW-0050">Antiport</keyword>
<feature type="transmembrane region" description="Helical" evidence="10">
    <location>
        <begin position="255"/>
        <end position="273"/>
    </location>
</feature>
<keyword evidence="5 10" id="KW-1133">Transmembrane helix</keyword>
<comment type="caution">
    <text evidence="10">Lacks conserved residue(s) required for the propagation of feature annotation.</text>
</comment>
<feature type="transmembrane region" description="Helical" evidence="10">
    <location>
        <begin position="198"/>
        <end position="219"/>
    </location>
</feature>
<dbReference type="InterPro" id="IPR018422">
    <property type="entry name" value="Cation/H_exchanger_CPA1"/>
</dbReference>
<dbReference type="AlphaFoldDB" id="A0A318SGI2"/>
<dbReference type="GO" id="GO:0015386">
    <property type="term" value="F:potassium:proton antiporter activity"/>
    <property type="evidence" value="ECO:0007669"/>
    <property type="project" value="TreeGrafter"/>
</dbReference>
<comment type="caution">
    <text evidence="12">The sequence shown here is derived from an EMBL/GenBank/DDBJ whole genome shotgun (WGS) entry which is preliminary data.</text>
</comment>
<evidence type="ECO:0000313" key="13">
    <source>
        <dbReference type="Proteomes" id="UP000247540"/>
    </source>
</evidence>
<evidence type="ECO:0000256" key="3">
    <source>
        <dbReference type="ARBA" id="ARBA00022475"/>
    </source>
</evidence>
<keyword evidence="2 10" id="KW-0813">Transport</keyword>
<feature type="transmembrane region" description="Helical" evidence="10">
    <location>
        <begin position="70"/>
        <end position="87"/>
    </location>
</feature>
<name>A0A318SGI2_9BURK</name>
<comment type="function">
    <text evidence="10">Na(+)/H(+) antiporter that extrudes sodium in exchange for external protons.</text>
</comment>
<dbReference type="GO" id="GO:0015385">
    <property type="term" value="F:sodium:proton antiporter activity"/>
    <property type="evidence" value="ECO:0007669"/>
    <property type="project" value="InterPro"/>
</dbReference>
<evidence type="ECO:0000259" key="11">
    <source>
        <dbReference type="Pfam" id="PF00999"/>
    </source>
</evidence>
<dbReference type="EMBL" id="QJTC01000016">
    <property type="protein sequence ID" value="PYE76110.1"/>
    <property type="molecule type" value="Genomic_DNA"/>
</dbReference>